<sequence length="80" mass="8765">MTSGRAEAKRVGERIRKEVDDTPVTYGSLSFRSTVSFEVRRLLSLTNGCIAQRIVQVGGRCALRSEASGPHPYRVQVVTG</sequence>
<evidence type="ECO:0000313" key="1">
    <source>
        <dbReference type="EMBL" id="BDD85644.1"/>
    </source>
</evidence>
<dbReference type="Proteomes" id="UP000830055">
    <property type="component" value="Chromosome"/>
</dbReference>
<name>A0ABM7W488_9BACT</name>
<reference evidence="1 2" key="1">
    <citation type="submission" date="2022-01" db="EMBL/GenBank/DDBJ databases">
        <title>Desulfofustis limnae sp. nov., a novel mesophilic sulfate-reducing bacterium isolated from marsh soil.</title>
        <authorList>
            <person name="Watanabe M."/>
            <person name="Takahashi A."/>
            <person name="Kojima H."/>
            <person name="Fukui M."/>
        </authorList>
    </citation>
    <scope>NUCLEOTIDE SEQUENCE [LARGE SCALE GENOMIC DNA]</scope>
    <source>
        <strain evidence="1 2">PPLL</strain>
    </source>
</reference>
<organism evidence="1 2">
    <name type="scientific">Desulfofustis limnaeus</name>
    <dbReference type="NCBI Taxonomy" id="2740163"/>
    <lineage>
        <taxon>Bacteria</taxon>
        <taxon>Pseudomonadati</taxon>
        <taxon>Thermodesulfobacteriota</taxon>
        <taxon>Desulfobulbia</taxon>
        <taxon>Desulfobulbales</taxon>
        <taxon>Desulfocapsaceae</taxon>
        <taxon>Desulfofustis</taxon>
    </lineage>
</organism>
<protein>
    <submittedName>
        <fullName evidence="1">Uncharacterized protein</fullName>
    </submittedName>
</protein>
<gene>
    <name evidence="1" type="ORF">DPPLL_00090</name>
</gene>
<keyword evidence="2" id="KW-1185">Reference proteome</keyword>
<proteinExistence type="predicted"/>
<dbReference type="EMBL" id="AP025516">
    <property type="protein sequence ID" value="BDD85644.1"/>
    <property type="molecule type" value="Genomic_DNA"/>
</dbReference>
<accession>A0ABM7W488</accession>
<evidence type="ECO:0000313" key="2">
    <source>
        <dbReference type="Proteomes" id="UP000830055"/>
    </source>
</evidence>